<gene>
    <name evidence="1" type="ORF">BCF44_106143</name>
</gene>
<organism evidence="1 2">
    <name type="scientific">Kutzneria buriramensis</name>
    <dbReference type="NCBI Taxonomy" id="1045776"/>
    <lineage>
        <taxon>Bacteria</taxon>
        <taxon>Bacillati</taxon>
        <taxon>Actinomycetota</taxon>
        <taxon>Actinomycetes</taxon>
        <taxon>Pseudonocardiales</taxon>
        <taxon>Pseudonocardiaceae</taxon>
        <taxon>Kutzneria</taxon>
    </lineage>
</organism>
<dbReference type="EMBL" id="QUNO01000006">
    <property type="protein sequence ID" value="REH46979.1"/>
    <property type="molecule type" value="Genomic_DNA"/>
</dbReference>
<keyword evidence="2" id="KW-1185">Reference proteome</keyword>
<dbReference type="Gene3D" id="1.10.357.10">
    <property type="entry name" value="Tetracycline Repressor, domain 2"/>
    <property type="match status" value="1"/>
</dbReference>
<dbReference type="AlphaFoldDB" id="A0A3E0HKJ6"/>
<comment type="caution">
    <text evidence="1">The sequence shown here is derived from an EMBL/GenBank/DDBJ whole genome shotgun (WGS) entry which is preliminary data.</text>
</comment>
<name>A0A3E0HKJ6_9PSEU</name>
<dbReference type="RefSeq" id="WP_246015268.1">
    <property type="nucleotide sequence ID" value="NZ_CP144375.1"/>
</dbReference>
<proteinExistence type="predicted"/>
<reference evidence="1 2" key="1">
    <citation type="submission" date="2018-08" db="EMBL/GenBank/DDBJ databases">
        <title>Genomic Encyclopedia of Archaeal and Bacterial Type Strains, Phase II (KMG-II): from individual species to whole genera.</title>
        <authorList>
            <person name="Goeker M."/>
        </authorList>
    </citation>
    <scope>NUCLEOTIDE SEQUENCE [LARGE SCALE GENOMIC DNA]</scope>
    <source>
        <strain evidence="1 2">DSM 45791</strain>
    </source>
</reference>
<dbReference type="Proteomes" id="UP000256269">
    <property type="component" value="Unassembled WGS sequence"/>
</dbReference>
<sequence length="99" mass="11008">MTPQRRAAASRRILILTADSELHERGQLKYARITSSIADALHERGVDDLTAQLAANLGLLAFRVAFERWMKAGEDEPFPPFAVTALNDLRTRAAQFSDP</sequence>
<evidence type="ECO:0000313" key="1">
    <source>
        <dbReference type="EMBL" id="REH46979.1"/>
    </source>
</evidence>
<protein>
    <submittedName>
        <fullName evidence="1">Uncharacterized protein</fullName>
    </submittedName>
</protein>
<evidence type="ECO:0000313" key="2">
    <source>
        <dbReference type="Proteomes" id="UP000256269"/>
    </source>
</evidence>
<accession>A0A3E0HKJ6</accession>